<name>A0A1G9S3C6_9SPHI</name>
<evidence type="ECO:0000313" key="2">
    <source>
        <dbReference type="EMBL" id="SDM30078.1"/>
    </source>
</evidence>
<gene>
    <name evidence="2" type="ORF">SAMN05421813_10957</name>
</gene>
<dbReference type="InterPro" id="IPR015943">
    <property type="entry name" value="WD40/YVTN_repeat-like_dom_sf"/>
</dbReference>
<dbReference type="EMBL" id="FNHH01000009">
    <property type="protein sequence ID" value="SDM30078.1"/>
    <property type="molecule type" value="Genomic_DNA"/>
</dbReference>
<dbReference type="STRING" id="990371.SAMN05421813_10957"/>
<feature type="signal peptide" evidence="1">
    <location>
        <begin position="1"/>
        <end position="23"/>
    </location>
</feature>
<proteinExistence type="predicted"/>
<dbReference type="SUPFAM" id="SSF50998">
    <property type="entry name" value="Quinoprotein alcohol dehydrogenase-like"/>
    <property type="match status" value="1"/>
</dbReference>
<reference evidence="3" key="1">
    <citation type="submission" date="2016-10" db="EMBL/GenBank/DDBJ databases">
        <authorList>
            <person name="Varghese N."/>
            <person name="Submissions S."/>
        </authorList>
    </citation>
    <scope>NUCLEOTIDE SEQUENCE [LARGE SCALE GENOMIC DNA]</scope>
    <source>
        <strain evidence="3">DSM 24536</strain>
    </source>
</reference>
<dbReference type="RefSeq" id="WP_090703667.1">
    <property type="nucleotide sequence ID" value="NZ_FNHH01000009.1"/>
</dbReference>
<evidence type="ECO:0000256" key="1">
    <source>
        <dbReference type="SAM" id="SignalP"/>
    </source>
</evidence>
<dbReference type="AlphaFoldDB" id="A0A1G9S3C6"/>
<feature type="chain" id="PRO_5011615368" description="PQQ-like domain-containing protein" evidence="1">
    <location>
        <begin position="24"/>
        <end position="1272"/>
    </location>
</feature>
<keyword evidence="1" id="KW-0732">Signal</keyword>
<keyword evidence="3" id="KW-1185">Reference proteome</keyword>
<organism evidence="2 3">
    <name type="scientific">Daejeonella rubra</name>
    <dbReference type="NCBI Taxonomy" id="990371"/>
    <lineage>
        <taxon>Bacteria</taxon>
        <taxon>Pseudomonadati</taxon>
        <taxon>Bacteroidota</taxon>
        <taxon>Sphingobacteriia</taxon>
        <taxon>Sphingobacteriales</taxon>
        <taxon>Sphingobacteriaceae</taxon>
        <taxon>Daejeonella</taxon>
    </lineage>
</organism>
<dbReference type="InterPro" id="IPR011047">
    <property type="entry name" value="Quinoprotein_ADH-like_sf"/>
</dbReference>
<dbReference type="Gene3D" id="2.130.10.10">
    <property type="entry name" value="YVTN repeat-like/Quinoprotein amine dehydrogenase"/>
    <property type="match status" value="1"/>
</dbReference>
<dbReference type="Proteomes" id="UP000199226">
    <property type="component" value="Unassembled WGS sequence"/>
</dbReference>
<dbReference type="Gene3D" id="2.70.98.70">
    <property type="match status" value="1"/>
</dbReference>
<evidence type="ECO:0000313" key="3">
    <source>
        <dbReference type="Proteomes" id="UP000199226"/>
    </source>
</evidence>
<sequence>MFKNLFKSGFFLLLFLANSDLFGAENFHSADSTIYEKISPRLLLKTTSLLSIKIVVPDEPEWKALANDLQRIIKKKTSLTADISTPDPLKFVKGWSGNTIVLGNLGNNKQMARLYGMRLSYADAVYPGKAGYQLATLIDPFGSGGNTIIIAASDIAGAKFGTERLINIIKDQKESSVPWLLEVNIPIITSDYFNSKIKNEDVLLAAMKPVKENEVIADALLAVLAGIKSSGEYYQLSAKPEYGDSYKKLLLGYASFVNKYPSEAIYQLGVRKNMWIQGEKLLQNWSVIEGSGLFSDSERAKIVSALFLTCKANYLDNYLVRAPESAPRWNHEIFPALSLVGSCNYFMNYYKFPELTEWKSRGDMIFRGNTSYISMDEGSDYLAHLPVANIDYAMLSGDMKFINRSLRPSADLHSMMIDNLGTLSGGGDTYPFGMSSAYSWGHSQLLNAASWYYTDPIYNFLLERTRTGPFPGQKMPDLIYPIHRYIAQLKTTGQPDGNLYPKVQAQEIEKGVYDDLKTLIDQNVPEFQESLKNDDLKIQKKDRMSVEQKETFHKLTFRSGFGLNDNYLILDGFSAGKHGHQDGNTILNYSAKGRLFLNDRDYIQNTPEYHSGLVVVKDGKQRKKPPLVKLDWVADLEGTSTSRSIVPDYNGLDWERTIISPEGKFFIIYDDLKIRESGRFLLKNHWQSLGTPKIEDQTFRIEQKGVNMLLQNLAPADLRMKDIYGHFIKYWKTVYPYPFADNETVLTEVINEKEYIKGDHAGFINVLSSHSEESDAVQTKVISSDIIEIQQGKSKWLAVKGAVNSPGYSSNGTFHLIGDQEVVSASVTRLKIGSQELNFQHPVLFKLNKKSGQWKAFDLLKNKISYDQSGEPLRQGEIDSGQVQWKDDSVKTLGIAPANALKESQITRYDSFRSMQVKDSNKLYSFNEQVSSSFATDLNSDKKDDILLGGISGKVQAIDSKGKLLWTFSAKGRVNEVSLQYAGNRPLIFIATENWYMHVLDINGKELWNYKFPDDAARKEYKGNLIGITNIRIANKNGKDQEPVIMVGTQFRYLYELDLQGKLRAETALYFYGIEDMEYADLDADGKEEGIFALEYYYYTLIKDNELITGKSGGPGWKIAHVLNKDSKTVPPTVLLGTKQSEIRMIGFKDKVQEYWITNVGGEVNDIRHGDFNNDGKFEILAGTEGFQFYVLDDKGNTIIRNTLSDRVIKVAGYRQSGRTYYLAATAQGILYLISENGQIESKVQFPAEIANILVGKDNSEYRIVLANGELY</sequence>
<evidence type="ECO:0008006" key="4">
    <source>
        <dbReference type="Google" id="ProtNLM"/>
    </source>
</evidence>
<accession>A0A1G9S3C6</accession>
<dbReference type="OrthoDB" id="7012117at2"/>
<protein>
    <recommendedName>
        <fullName evidence="4">PQQ-like domain-containing protein</fullName>
    </recommendedName>
</protein>